<name>A0A0D3CLI6_BRAOL</name>
<reference evidence="4 5" key="1">
    <citation type="journal article" date="2014" name="Genome Biol.">
        <title>Transcriptome and methylome profiling reveals relics of genome dominance in the mesopolyploid Brassica oleracea.</title>
        <authorList>
            <person name="Parkin I.A."/>
            <person name="Koh C."/>
            <person name="Tang H."/>
            <person name="Robinson S.J."/>
            <person name="Kagale S."/>
            <person name="Clarke W.E."/>
            <person name="Town C.D."/>
            <person name="Nixon J."/>
            <person name="Krishnakumar V."/>
            <person name="Bidwell S.L."/>
            <person name="Denoeud F."/>
            <person name="Belcram H."/>
            <person name="Links M.G."/>
            <person name="Just J."/>
            <person name="Clarke C."/>
            <person name="Bender T."/>
            <person name="Huebert T."/>
            <person name="Mason A.S."/>
            <person name="Pires J.C."/>
            <person name="Barker G."/>
            <person name="Moore J."/>
            <person name="Walley P.G."/>
            <person name="Manoli S."/>
            <person name="Batley J."/>
            <person name="Edwards D."/>
            <person name="Nelson M.N."/>
            <person name="Wang X."/>
            <person name="Paterson A.H."/>
            <person name="King G."/>
            <person name="Bancroft I."/>
            <person name="Chalhoub B."/>
            <person name="Sharpe A.G."/>
        </authorList>
    </citation>
    <scope>NUCLEOTIDE SEQUENCE</scope>
    <source>
        <strain evidence="4 5">cv. TO1000</strain>
    </source>
</reference>
<dbReference type="InterPro" id="IPR003854">
    <property type="entry name" value="GASA"/>
</dbReference>
<evidence type="ECO:0008006" key="6">
    <source>
        <dbReference type="Google" id="ProtNLM"/>
    </source>
</evidence>
<organism evidence="4 5">
    <name type="scientific">Brassica oleracea var. oleracea</name>
    <dbReference type="NCBI Taxonomy" id="109376"/>
    <lineage>
        <taxon>Eukaryota</taxon>
        <taxon>Viridiplantae</taxon>
        <taxon>Streptophyta</taxon>
        <taxon>Embryophyta</taxon>
        <taxon>Tracheophyta</taxon>
        <taxon>Spermatophyta</taxon>
        <taxon>Magnoliopsida</taxon>
        <taxon>eudicotyledons</taxon>
        <taxon>Gunneridae</taxon>
        <taxon>Pentapetalae</taxon>
        <taxon>rosids</taxon>
        <taxon>malvids</taxon>
        <taxon>Brassicales</taxon>
        <taxon>Brassicaceae</taxon>
        <taxon>Brassiceae</taxon>
        <taxon>Brassica</taxon>
    </lineage>
</organism>
<accession>A0A0D3CLI6</accession>
<dbReference type="Pfam" id="PF02704">
    <property type="entry name" value="GASA"/>
    <property type="match status" value="1"/>
</dbReference>
<dbReference type="GO" id="GO:0009740">
    <property type="term" value="P:gibberellic acid mediated signaling pathway"/>
    <property type="evidence" value="ECO:0007669"/>
    <property type="project" value="UniProtKB-KW"/>
</dbReference>
<dbReference type="eggNOG" id="ENOG502S20B">
    <property type="taxonomic scope" value="Eukaryota"/>
</dbReference>
<dbReference type="PANTHER" id="PTHR23201:SF156">
    <property type="entry name" value="GIBBERELLIN-REGULATED PROTEIN 13"/>
    <property type="match status" value="1"/>
</dbReference>
<dbReference type="STRING" id="109376.A0A0D3CLI6"/>
<keyword evidence="2" id="KW-0939">Gibberellin signaling pathway</keyword>
<sequence length="156" mass="17427">FSFVLSQFHGLYTSSLACKRNHLLELQYNHSGSLQMATKLNLIVFSIVMLHHLISVQMHPIHTDTKSPAPQSHPPQSQPHHNSSQNGTTEGSLQLQECGPRCGHRCSNTQYKKPCLFFCNKCCTKCLCVPPGTYGNKQVCPCYNNWKTKLGGPKCP</sequence>
<dbReference type="OMA" id="DRCSNTQ"/>
<evidence type="ECO:0000256" key="2">
    <source>
        <dbReference type="ARBA" id="ARBA00022941"/>
    </source>
</evidence>
<dbReference type="Gramene" id="Bo5g137720.1">
    <property type="protein sequence ID" value="Bo5g137720.1"/>
    <property type="gene ID" value="Bo5g137720"/>
</dbReference>
<dbReference type="EnsemblPlants" id="Bo5g137720.1">
    <property type="protein sequence ID" value="Bo5g137720.1"/>
    <property type="gene ID" value="Bo5g137720"/>
</dbReference>
<dbReference type="SMR" id="A0A0D3CLI6"/>
<dbReference type="AlphaFoldDB" id="A0A0D3CLI6"/>
<evidence type="ECO:0000256" key="1">
    <source>
        <dbReference type="ARBA" id="ARBA00010582"/>
    </source>
</evidence>
<keyword evidence="5" id="KW-1185">Reference proteome</keyword>
<dbReference type="PANTHER" id="PTHR23201">
    <property type="entry name" value="EXTENSIN, PROLINE-RICH PROTEIN"/>
    <property type="match status" value="1"/>
</dbReference>
<evidence type="ECO:0000313" key="5">
    <source>
        <dbReference type="Proteomes" id="UP000032141"/>
    </source>
</evidence>
<proteinExistence type="inferred from homology"/>
<reference evidence="4" key="2">
    <citation type="submission" date="2015-03" db="UniProtKB">
        <authorList>
            <consortium name="EnsemblPlants"/>
        </authorList>
    </citation>
    <scope>IDENTIFICATION</scope>
</reference>
<evidence type="ECO:0000256" key="3">
    <source>
        <dbReference type="SAM" id="MobiDB-lite"/>
    </source>
</evidence>
<feature type="region of interest" description="Disordered" evidence="3">
    <location>
        <begin position="62"/>
        <end position="92"/>
    </location>
</feature>
<dbReference type="Proteomes" id="UP000032141">
    <property type="component" value="Chromosome C5"/>
</dbReference>
<dbReference type="HOGENOM" id="CLU_142643_2_0_1"/>
<protein>
    <recommendedName>
        <fullName evidence="6">Gibberellin regulated protein</fullName>
    </recommendedName>
</protein>
<evidence type="ECO:0000313" key="4">
    <source>
        <dbReference type="EnsemblPlants" id="Bo5g137720.1"/>
    </source>
</evidence>
<comment type="similarity">
    <text evidence="1">Belongs to the GASA family.</text>
</comment>